<evidence type="ECO:0000259" key="3">
    <source>
        <dbReference type="Pfam" id="PF20434"/>
    </source>
</evidence>
<dbReference type="SUPFAM" id="SSF53474">
    <property type="entry name" value="alpha/beta-Hydrolases"/>
    <property type="match status" value="1"/>
</dbReference>
<feature type="domain" description="BD-FAE-like" evidence="3">
    <location>
        <begin position="72"/>
        <end position="243"/>
    </location>
</feature>
<sequence length="282" mass="31054">MKAYFTRYPVLLLTACILSLSVAAKEKVVMPVSYSTITELPYAEADSVLKYGDHDSQFIEVWRPSEPSQGNLVFIHGGCWLSDYDIKHARPFMSALSKLGYQVFGVEYRRVGNGGGWPTSYQDISSAIQHILEKPNVTAPNTAILGHSAGGHLALLAATDNQLPHPFSAIIGLAAISNIEQYSQGSNSCETVTEHFMGGSLQERTTEYRAANPIEHAFLNPVYLLHGADDPIVDPNQSKALTDRAQSIYIQKGAGHFDWLHPDTVAFTRVEKLLKDVFNESD</sequence>
<protein>
    <submittedName>
        <fullName evidence="4">Alpha/beta hydrolase</fullName>
    </submittedName>
</protein>
<name>A0A348WP71_9GAMM</name>
<organism evidence="4 5">
    <name type="scientific">Idiomarina baltica</name>
    <dbReference type="NCBI Taxonomy" id="190892"/>
    <lineage>
        <taxon>Bacteria</taxon>
        <taxon>Pseudomonadati</taxon>
        <taxon>Pseudomonadota</taxon>
        <taxon>Gammaproteobacteria</taxon>
        <taxon>Alteromonadales</taxon>
        <taxon>Idiomarinaceae</taxon>
        <taxon>Idiomarina</taxon>
    </lineage>
</organism>
<feature type="chain" id="PRO_5016948392" evidence="2">
    <location>
        <begin position="25"/>
        <end position="282"/>
    </location>
</feature>
<dbReference type="GO" id="GO:0016787">
    <property type="term" value="F:hydrolase activity"/>
    <property type="evidence" value="ECO:0007669"/>
    <property type="project" value="UniProtKB-KW"/>
</dbReference>
<feature type="signal peptide" evidence="2">
    <location>
        <begin position="1"/>
        <end position="24"/>
    </location>
</feature>
<dbReference type="PANTHER" id="PTHR48081">
    <property type="entry name" value="AB HYDROLASE SUPERFAMILY PROTEIN C4A8.06C"/>
    <property type="match status" value="1"/>
</dbReference>
<dbReference type="InterPro" id="IPR049492">
    <property type="entry name" value="BD-FAE-like_dom"/>
</dbReference>
<dbReference type="Gene3D" id="3.40.50.1820">
    <property type="entry name" value="alpha/beta hydrolase"/>
    <property type="match status" value="1"/>
</dbReference>
<evidence type="ECO:0000256" key="2">
    <source>
        <dbReference type="SAM" id="SignalP"/>
    </source>
</evidence>
<proteinExistence type="predicted"/>
<dbReference type="Pfam" id="PF20434">
    <property type="entry name" value="BD-FAE"/>
    <property type="match status" value="1"/>
</dbReference>
<reference evidence="4 5" key="1">
    <citation type="journal article" date="2018" name="Nat. Biotechnol.">
        <title>A standardized bacterial taxonomy based on genome phylogeny substantially revises the tree of life.</title>
        <authorList>
            <person name="Parks D.H."/>
            <person name="Chuvochina M."/>
            <person name="Waite D.W."/>
            <person name="Rinke C."/>
            <person name="Skarshewski A."/>
            <person name="Chaumeil P.A."/>
            <person name="Hugenholtz P."/>
        </authorList>
    </citation>
    <scope>NUCLEOTIDE SEQUENCE [LARGE SCALE GENOMIC DNA]</scope>
    <source>
        <strain evidence="4">UBA9360</strain>
    </source>
</reference>
<dbReference type="PANTHER" id="PTHR48081:SF33">
    <property type="entry name" value="KYNURENINE FORMAMIDASE"/>
    <property type="match status" value="1"/>
</dbReference>
<evidence type="ECO:0000313" key="4">
    <source>
        <dbReference type="EMBL" id="HAR56333.1"/>
    </source>
</evidence>
<comment type="caution">
    <text evidence="4">The sequence shown here is derived from an EMBL/GenBank/DDBJ whole genome shotgun (WGS) entry which is preliminary data.</text>
</comment>
<dbReference type="InterPro" id="IPR029058">
    <property type="entry name" value="AB_hydrolase_fold"/>
</dbReference>
<evidence type="ECO:0000256" key="1">
    <source>
        <dbReference type="ARBA" id="ARBA00022801"/>
    </source>
</evidence>
<keyword evidence="2" id="KW-0732">Signal</keyword>
<dbReference type="Proteomes" id="UP000262878">
    <property type="component" value="Unassembled WGS sequence"/>
</dbReference>
<dbReference type="InterPro" id="IPR050300">
    <property type="entry name" value="GDXG_lipolytic_enzyme"/>
</dbReference>
<dbReference type="RefSeq" id="WP_272977969.1">
    <property type="nucleotide sequence ID" value="NZ_DBGH01000076.1"/>
</dbReference>
<dbReference type="AlphaFoldDB" id="A0A348WP71"/>
<evidence type="ECO:0000313" key="5">
    <source>
        <dbReference type="Proteomes" id="UP000262878"/>
    </source>
</evidence>
<dbReference type="EMBL" id="DMUP01000138">
    <property type="protein sequence ID" value="HAR56333.1"/>
    <property type="molecule type" value="Genomic_DNA"/>
</dbReference>
<keyword evidence="1 4" id="KW-0378">Hydrolase</keyword>
<dbReference type="STRING" id="314276.OS145_04593"/>
<accession>A0A348WP71</accession>
<gene>
    <name evidence="4" type="ORF">DCR58_06040</name>
</gene>